<dbReference type="PANTHER" id="PTHR19850">
    <property type="entry name" value="GUANINE NUCLEOTIDE-BINDING PROTEIN BETA G PROTEIN BETA"/>
    <property type="match status" value="1"/>
</dbReference>
<evidence type="ECO:0000313" key="3">
    <source>
        <dbReference type="RefSeq" id="XP_022243567.1"/>
    </source>
</evidence>
<dbReference type="InterPro" id="IPR016346">
    <property type="entry name" value="G-protein_beta_1-5"/>
</dbReference>
<gene>
    <name evidence="3" type="primary">LOC111086155</name>
</gene>
<sequence>MASDDCGLEIDNPGDSIESLSKEVEKLKARLEEERQKLNDVALYTVAERLDPLPPLNIKPRRVLKGHQGKVLCSDWSLDKRHIVSSSQVNCAVKQVMEY</sequence>
<evidence type="ECO:0000313" key="2">
    <source>
        <dbReference type="Proteomes" id="UP000694941"/>
    </source>
</evidence>
<dbReference type="Proteomes" id="UP000694941">
    <property type="component" value="Unplaced"/>
</dbReference>
<keyword evidence="2" id="KW-1185">Reference proteome</keyword>
<reference evidence="3" key="1">
    <citation type="submission" date="2025-08" db="UniProtKB">
        <authorList>
            <consortium name="RefSeq"/>
        </authorList>
    </citation>
    <scope>IDENTIFICATION</scope>
    <source>
        <tissue evidence="3">Muscle</tissue>
    </source>
</reference>
<organism evidence="2 3">
    <name type="scientific">Limulus polyphemus</name>
    <name type="common">Atlantic horseshoe crab</name>
    <dbReference type="NCBI Taxonomy" id="6850"/>
    <lineage>
        <taxon>Eukaryota</taxon>
        <taxon>Metazoa</taxon>
        <taxon>Ecdysozoa</taxon>
        <taxon>Arthropoda</taxon>
        <taxon>Chelicerata</taxon>
        <taxon>Merostomata</taxon>
        <taxon>Xiphosura</taxon>
        <taxon>Limulidae</taxon>
        <taxon>Limulus</taxon>
    </lineage>
</organism>
<dbReference type="GeneID" id="111086155"/>
<dbReference type="Gene3D" id="2.130.10.10">
    <property type="entry name" value="YVTN repeat-like/Quinoprotein amine dehydrogenase"/>
    <property type="match status" value="1"/>
</dbReference>
<accession>A0ABM1SIW2</accession>
<protein>
    <submittedName>
        <fullName evidence="3">Guanine nucleotide-binding protein subunit beta-2-like</fullName>
    </submittedName>
</protein>
<name>A0ABM1SIW2_LIMPO</name>
<evidence type="ECO:0000256" key="1">
    <source>
        <dbReference type="SAM" id="Coils"/>
    </source>
</evidence>
<dbReference type="SUPFAM" id="SSF50978">
    <property type="entry name" value="WD40 repeat-like"/>
    <property type="match status" value="1"/>
</dbReference>
<proteinExistence type="predicted"/>
<dbReference type="RefSeq" id="XP_022243567.1">
    <property type="nucleotide sequence ID" value="XM_022387859.1"/>
</dbReference>
<dbReference type="InterPro" id="IPR015943">
    <property type="entry name" value="WD40/YVTN_repeat-like_dom_sf"/>
</dbReference>
<feature type="coiled-coil region" evidence="1">
    <location>
        <begin position="17"/>
        <end position="44"/>
    </location>
</feature>
<dbReference type="InterPro" id="IPR036322">
    <property type="entry name" value="WD40_repeat_dom_sf"/>
</dbReference>
<keyword evidence="1" id="KW-0175">Coiled coil</keyword>